<dbReference type="RefSeq" id="XP_001588458.1">
    <property type="nucleotide sequence ID" value="XM_001588408.1"/>
</dbReference>
<sequence length="48" mass="5225">MRFFTSLQLVAVMFAIGSSCLAVSTKDMIRGTASDIEIIKDTELGDIE</sequence>
<name>A7EZY8_SCLS1</name>
<keyword evidence="1" id="KW-0732">Signal</keyword>
<dbReference type="InParanoid" id="A7EZY8"/>
<dbReference type="Proteomes" id="UP000001312">
    <property type="component" value="Unassembled WGS sequence"/>
</dbReference>
<dbReference type="PROSITE" id="PS51257">
    <property type="entry name" value="PROKAR_LIPOPROTEIN"/>
    <property type="match status" value="1"/>
</dbReference>
<evidence type="ECO:0000256" key="1">
    <source>
        <dbReference type="SAM" id="SignalP"/>
    </source>
</evidence>
<dbReference type="EMBL" id="CH476636">
    <property type="protein sequence ID" value="EDN95030.1"/>
    <property type="molecule type" value="Genomic_DNA"/>
</dbReference>
<proteinExistence type="predicted"/>
<dbReference type="AlphaFoldDB" id="A7EZY8"/>
<evidence type="ECO:0000313" key="3">
    <source>
        <dbReference type="Proteomes" id="UP000001312"/>
    </source>
</evidence>
<gene>
    <name evidence="2" type="ORF">SS1G_10905</name>
</gene>
<protein>
    <submittedName>
        <fullName evidence="2">Uncharacterized protein</fullName>
    </submittedName>
</protein>
<dbReference type="KEGG" id="ssl:SS1G_10905"/>
<accession>A7EZY8</accession>
<organism evidence="2 3">
    <name type="scientific">Sclerotinia sclerotiorum (strain ATCC 18683 / 1980 / Ss-1)</name>
    <name type="common">White mold</name>
    <name type="synonym">Whetzelinia sclerotiorum</name>
    <dbReference type="NCBI Taxonomy" id="665079"/>
    <lineage>
        <taxon>Eukaryota</taxon>
        <taxon>Fungi</taxon>
        <taxon>Dikarya</taxon>
        <taxon>Ascomycota</taxon>
        <taxon>Pezizomycotina</taxon>
        <taxon>Leotiomycetes</taxon>
        <taxon>Helotiales</taxon>
        <taxon>Sclerotiniaceae</taxon>
        <taxon>Sclerotinia</taxon>
    </lineage>
</organism>
<feature type="signal peptide" evidence="1">
    <location>
        <begin position="1"/>
        <end position="22"/>
    </location>
</feature>
<feature type="chain" id="PRO_5002708678" evidence="1">
    <location>
        <begin position="23"/>
        <end position="48"/>
    </location>
</feature>
<dbReference type="GeneID" id="5484449"/>
<reference evidence="3" key="1">
    <citation type="journal article" date="2011" name="PLoS Genet.">
        <title>Genomic analysis of the necrotrophic fungal pathogens Sclerotinia sclerotiorum and Botrytis cinerea.</title>
        <authorList>
            <person name="Amselem J."/>
            <person name="Cuomo C.A."/>
            <person name="van Kan J.A."/>
            <person name="Viaud M."/>
            <person name="Benito E.P."/>
            <person name="Couloux A."/>
            <person name="Coutinho P.M."/>
            <person name="de Vries R.P."/>
            <person name="Dyer P.S."/>
            <person name="Fillinger S."/>
            <person name="Fournier E."/>
            <person name="Gout L."/>
            <person name="Hahn M."/>
            <person name="Kohn L."/>
            <person name="Lapalu N."/>
            <person name="Plummer K.M."/>
            <person name="Pradier J.M."/>
            <person name="Quevillon E."/>
            <person name="Sharon A."/>
            <person name="Simon A."/>
            <person name="ten Have A."/>
            <person name="Tudzynski B."/>
            <person name="Tudzynski P."/>
            <person name="Wincker P."/>
            <person name="Andrew M."/>
            <person name="Anthouard V."/>
            <person name="Beever R.E."/>
            <person name="Beffa R."/>
            <person name="Benoit I."/>
            <person name="Bouzid O."/>
            <person name="Brault B."/>
            <person name="Chen Z."/>
            <person name="Choquer M."/>
            <person name="Collemare J."/>
            <person name="Cotton P."/>
            <person name="Danchin E.G."/>
            <person name="Da Silva C."/>
            <person name="Gautier A."/>
            <person name="Giraud C."/>
            <person name="Giraud T."/>
            <person name="Gonzalez C."/>
            <person name="Grossetete S."/>
            <person name="Guldener U."/>
            <person name="Henrissat B."/>
            <person name="Howlett B.J."/>
            <person name="Kodira C."/>
            <person name="Kretschmer M."/>
            <person name="Lappartient A."/>
            <person name="Leroch M."/>
            <person name="Levis C."/>
            <person name="Mauceli E."/>
            <person name="Neuveglise C."/>
            <person name="Oeser B."/>
            <person name="Pearson M."/>
            <person name="Poulain J."/>
            <person name="Poussereau N."/>
            <person name="Quesneville H."/>
            <person name="Rascle C."/>
            <person name="Schumacher J."/>
            <person name="Segurens B."/>
            <person name="Sexton A."/>
            <person name="Silva E."/>
            <person name="Sirven C."/>
            <person name="Soanes D.M."/>
            <person name="Talbot N.J."/>
            <person name="Templeton M."/>
            <person name="Yandava C."/>
            <person name="Yarden O."/>
            <person name="Zeng Q."/>
            <person name="Rollins J.A."/>
            <person name="Lebrun M.H."/>
            <person name="Dickman M."/>
        </authorList>
    </citation>
    <scope>NUCLEOTIDE SEQUENCE [LARGE SCALE GENOMIC DNA]</scope>
    <source>
        <strain evidence="3">ATCC 18683 / 1980 / Ss-1</strain>
    </source>
</reference>
<keyword evidence="3" id="KW-1185">Reference proteome</keyword>
<evidence type="ECO:0000313" key="2">
    <source>
        <dbReference type="EMBL" id="EDN95030.1"/>
    </source>
</evidence>